<evidence type="ECO:0000256" key="5">
    <source>
        <dbReference type="ARBA" id="ARBA00023242"/>
    </source>
</evidence>
<feature type="compositionally biased region" description="Polar residues" evidence="6">
    <location>
        <begin position="484"/>
        <end position="508"/>
    </location>
</feature>
<dbReference type="InterPro" id="IPR033489">
    <property type="entry name" value="RBBP6"/>
</dbReference>
<evidence type="ECO:0000256" key="4">
    <source>
        <dbReference type="ARBA" id="ARBA00022833"/>
    </source>
</evidence>
<sequence length="695" mass="75858">MYKFKASTNFQSISMPGSSARLFDVKRAIVKDNKLDRSTGGGMQIEFDLSVKNAMTEEEYTDETMLLPRGTRIIVQRLPAARGQGLLNRIARADAGMNSSVTSSYGNTAAASNGFYTIESARDDDEFVDSNAQNSQSNEEKELAALKAVTDLASTSYQSRSSKPTNFGSSAGAPPQAAASFRPPTQNNFQQRPNADPELRAQEMREAQQAQPGRRRTAGIPRTFLNIPPPAQAAENEDDGIQLQPNRIGFEALVNRGGGQSGMDGGNKRRDLDYALKLTATEIPEHLQCGICAQVVKNAMLIPWDTEGRTTCEICMRDGLAKSGFKCPLTGQEGVSPDDLIANVGLRKAADMFVKGVMEKMDEIIQQQEADEEEEREKQAAEDAASKVNEFEGDGLDSGVMLRKGMSNAKTKKQSDDDFGDDFGGDVFAVEEDEIEDDNEEKAAETQESKHVEISSTKNEESKEEPKIQDETKSSVSHEESKNDSPNLTTNVQSQTNDNSSNEPSKTNSEAENKATNPVKEERRNATPTREELIKKRAPPKGYQMGPAGSNNSAEQNSQNWNQGGQYNRSNHSQGSDRWGGRDDFHRGGRGRFHNSHDHAHMGRGDYRGQGYDGGRMGMKRPHSEIDDGGRGFPGRWQRGGGREDFGRGGGHFSRGGRGRGGWDGGRGRGRFDGGRGFGRGGGRGGGRGRGRGRY</sequence>
<dbReference type="GO" id="GO:0005634">
    <property type="term" value="C:nucleus"/>
    <property type="evidence" value="ECO:0007669"/>
    <property type="project" value="UniProtKB-SubCell"/>
</dbReference>
<evidence type="ECO:0000256" key="1">
    <source>
        <dbReference type="ARBA" id="ARBA00004123"/>
    </source>
</evidence>
<protein>
    <recommendedName>
        <fullName evidence="7">DWNN domain-containing protein</fullName>
    </recommendedName>
</protein>
<dbReference type="GO" id="GO:0016567">
    <property type="term" value="P:protein ubiquitination"/>
    <property type="evidence" value="ECO:0007669"/>
    <property type="project" value="InterPro"/>
</dbReference>
<feature type="compositionally biased region" description="Basic and acidic residues" evidence="6">
    <location>
        <begin position="595"/>
        <end position="607"/>
    </location>
</feature>
<dbReference type="Gene3D" id="3.30.40.10">
    <property type="entry name" value="Zinc/RING finger domain, C3HC4 (zinc finger)"/>
    <property type="match status" value="1"/>
</dbReference>
<feature type="compositionally biased region" description="Polar residues" evidence="6">
    <location>
        <begin position="549"/>
        <end position="576"/>
    </location>
</feature>
<dbReference type="SMART" id="SM01180">
    <property type="entry name" value="DWNN"/>
    <property type="match status" value="1"/>
</dbReference>
<organism evidence="8 9">
    <name type="scientific">Chaetoceros tenuissimus</name>
    <dbReference type="NCBI Taxonomy" id="426638"/>
    <lineage>
        <taxon>Eukaryota</taxon>
        <taxon>Sar</taxon>
        <taxon>Stramenopiles</taxon>
        <taxon>Ochrophyta</taxon>
        <taxon>Bacillariophyta</taxon>
        <taxon>Coscinodiscophyceae</taxon>
        <taxon>Chaetocerotophycidae</taxon>
        <taxon>Chaetocerotales</taxon>
        <taxon>Chaetocerotaceae</taxon>
        <taxon>Chaetoceros</taxon>
    </lineage>
</organism>
<evidence type="ECO:0000256" key="2">
    <source>
        <dbReference type="ARBA" id="ARBA00022723"/>
    </source>
</evidence>
<accession>A0AAD3H6V9</accession>
<keyword evidence="4" id="KW-0862">Zinc</keyword>
<feature type="compositionally biased region" description="Basic and acidic residues" evidence="6">
    <location>
        <begin position="376"/>
        <end position="385"/>
    </location>
</feature>
<dbReference type="GO" id="GO:0008270">
    <property type="term" value="F:zinc ion binding"/>
    <property type="evidence" value="ECO:0007669"/>
    <property type="project" value="UniProtKB-KW"/>
</dbReference>
<evidence type="ECO:0000256" key="6">
    <source>
        <dbReference type="SAM" id="MobiDB-lite"/>
    </source>
</evidence>
<evidence type="ECO:0000313" key="9">
    <source>
        <dbReference type="Proteomes" id="UP001054902"/>
    </source>
</evidence>
<feature type="compositionally biased region" description="Basic and acidic residues" evidence="6">
    <location>
        <begin position="441"/>
        <end position="483"/>
    </location>
</feature>
<name>A0AAD3H6V9_9STRA</name>
<feature type="domain" description="DWNN" evidence="7">
    <location>
        <begin position="1"/>
        <end position="79"/>
    </location>
</feature>
<proteinExistence type="predicted"/>
<reference evidence="8 9" key="1">
    <citation type="journal article" date="2021" name="Sci. Rep.">
        <title>The genome of the diatom Chaetoceros tenuissimus carries an ancient integrated fragment of an extant virus.</title>
        <authorList>
            <person name="Hongo Y."/>
            <person name="Kimura K."/>
            <person name="Takaki Y."/>
            <person name="Yoshida Y."/>
            <person name="Baba S."/>
            <person name="Kobayashi G."/>
            <person name="Nagasaki K."/>
            <person name="Hano T."/>
            <person name="Tomaru Y."/>
        </authorList>
    </citation>
    <scope>NUCLEOTIDE SEQUENCE [LARGE SCALE GENOMIC DNA]</scope>
    <source>
        <strain evidence="8 9">NIES-3715</strain>
    </source>
</reference>
<feature type="compositionally biased region" description="Gly residues" evidence="6">
    <location>
        <begin position="675"/>
        <end position="686"/>
    </location>
</feature>
<feature type="compositionally biased region" description="Basic and acidic residues" evidence="6">
    <location>
        <begin position="195"/>
        <end position="206"/>
    </location>
</feature>
<dbReference type="PANTHER" id="PTHR15439">
    <property type="entry name" value="RETINOBLASTOMA-BINDING PROTEIN 6"/>
    <property type="match status" value="1"/>
</dbReference>
<dbReference type="Pfam" id="PF08783">
    <property type="entry name" value="DWNN"/>
    <property type="match status" value="1"/>
</dbReference>
<feature type="compositionally biased region" description="Polar residues" evidence="6">
    <location>
        <begin position="156"/>
        <end position="167"/>
    </location>
</feature>
<dbReference type="Gene3D" id="3.10.20.90">
    <property type="entry name" value="Phosphatidylinositol 3-kinase Catalytic Subunit, Chain A, domain 1"/>
    <property type="match status" value="1"/>
</dbReference>
<dbReference type="GO" id="GO:0006397">
    <property type="term" value="P:mRNA processing"/>
    <property type="evidence" value="ECO:0007669"/>
    <property type="project" value="InterPro"/>
</dbReference>
<feature type="region of interest" description="Disordered" evidence="6">
    <location>
        <begin position="156"/>
        <end position="237"/>
    </location>
</feature>
<evidence type="ECO:0000259" key="7">
    <source>
        <dbReference type="PROSITE" id="PS51282"/>
    </source>
</evidence>
<dbReference type="EMBL" id="BLLK01000045">
    <property type="protein sequence ID" value="GFH52129.1"/>
    <property type="molecule type" value="Genomic_DNA"/>
</dbReference>
<dbReference type="InterPro" id="IPR013083">
    <property type="entry name" value="Znf_RING/FYVE/PHD"/>
</dbReference>
<feature type="region of interest" description="Disordered" evidence="6">
    <location>
        <begin position="367"/>
        <end position="695"/>
    </location>
</feature>
<dbReference type="AlphaFoldDB" id="A0AAD3H6V9"/>
<dbReference type="PANTHER" id="PTHR15439:SF0">
    <property type="entry name" value="CELL DIVISION CYCLE AND APOPTOSIS REGULATOR PROTEIN 1-RELATED"/>
    <property type="match status" value="1"/>
</dbReference>
<dbReference type="PROSITE" id="PS51282">
    <property type="entry name" value="DWNN"/>
    <property type="match status" value="1"/>
</dbReference>
<comment type="caution">
    <text evidence="8">The sequence shown here is derived from an EMBL/GenBank/DDBJ whole genome shotgun (WGS) entry which is preliminary data.</text>
</comment>
<dbReference type="InterPro" id="IPR014891">
    <property type="entry name" value="DWNN_domain"/>
</dbReference>
<dbReference type="Proteomes" id="UP001054902">
    <property type="component" value="Unassembled WGS sequence"/>
</dbReference>
<feature type="compositionally biased region" description="Basic and acidic residues" evidence="6">
    <location>
        <begin position="509"/>
        <end position="535"/>
    </location>
</feature>
<keyword evidence="2" id="KW-0479">Metal-binding</keyword>
<evidence type="ECO:0000313" key="8">
    <source>
        <dbReference type="EMBL" id="GFH52129.1"/>
    </source>
</evidence>
<comment type="subcellular location">
    <subcellularLocation>
        <location evidence="1">Nucleus</location>
    </subcellularLocation>
</comment>
<keyword evidence="3" id="KW-0863">Zinc-finger</keyword>
<keyword evidence="9" id="KW-1185">Reference proteome</keyword>
<dbReference type="GO" id="GO:0061630">
    <property type="term" value="F:ubiquitin protein ligase activity"/>
    <property type="evidence" value="ECO:0007669"/>
    <property type="project" value="InterPro"/>
</dbReference>
<feature type="compositionally biased region" description="Low complexity" evidence="6">
    <location>
        <begin position="168"/>
        <end position="180"/>
    </location>
</feature>
<gene>
    <name evidence="8" type="ORF">CTEN210_08605</name>
</gene>
<feature type="compositionally biased region" description="Polar residues" evidence="6">
    <location>
        <begin position="183"/>
        <end position="193"/>
    </location>
</feature>
<dbReference type="GO" id="GO:0006511">
    <property type="term" value="P:ubiquitin-dependent protein catabolic process"/>
    <property type="evidence" value="ECO:0007669"/>
    <property type="project" value="TreeGrafter"/>
</dbReference>
<evidence type="ECO:0000256" key="3">
    <source>
        <dbReference type="ARBA" id="ARBA00022771"/>
    </source>
</evidence>
<feature type="compositionally biased region" description="Gly residues" evidence="6">
    <location>
        <begin position="648"/>
        <end position="665"/>
    </location>
</feature>
<dbReference type="SUPFAM" id="SSF57850">
    <property type="entry name" value="RING/U-box"/>
    <property type="match status" value="1"/>
</dbReference>
<feature type="compositionally biased region" description="Acidic residues" evidence="6">
    <location>
        <begin position="417"/>
        <end position="440"/>
    </location>
</feature>
<keyword evidence="5" id="KW-0539">Nucleus</keyword>